<gene>
    <name evidence="2" type="ORF">BCR43DRAFT_490866</name>
</gene>
<name>A0A1X2HGK2_SYNRA</name>
<proteinExistence type="predicted"/>
<dbReference type="InParanoid" id="A0A1X2HGK2"/>
<dbReference type="AlphaFoldDB" id="A0A1X2HGK2"/>
<feature type="compositionally biased region" description="Polar residues" evidence="1">
    <location>
        <begin position="276"/>
        <end position="294"/>
    </location>
</feature>
<feature type="compositionally biased region" description="Low complexity" evidence="1">
    <location>
        <begin position="83"/>
        <end position="95"/>
    </location>
</feature>
<dbReference type="OrthoDB" id="2291074at2759"/>
<feature type="region of interest" description="Disordered" evidence="1">
    <location>
        <begin position="207"/>
        <end position="227"/>
    </location>
</feature>
<evidence type="ECO:0000256" key="1">
    <source>
        <dbReference type="SAM" id="MobiDB-lite"/>
    </source>
</evidence>
<feature type="compositionally biased region" description="Basic and acidic residues" evidence="1">
    <location>
        <begin position="22"/>
        <end position="31"/>
    </location>
</feature>
<feature type="region of interest" description="Disordered" evidence="1">
    <location>
        <begin position="1"/>
        <end position="31"/>
    </location>
</feature>
<keyword evidence="3" id="KW-1185">Reference proteome</keyword>
<organism evidence="2 3">
    <name type="scientific">Syncephalastrum racemosum</name>
    <name type="common">Filamentous fungus</name>
    <dbReference type="NCBI Taxonomy" id="13706"/>
    <lineage>
        <taxon>Eukaryota</taxon>
        <taxon>Fungi</taxon>
        <taxon>Fungi incertae sedis</taxon>
        <taxon>Mucoromycota</taxon>
        <taxon>Mucoromycotina</taxon>
        <taxon>Mucoromycetes</taxon>
        <taxon>Mucorales</taxon>
        <taxon>Syncephalastraceae</taxon>
        <taxon>Syncephalastrum</taxon>
    </lineage>
</organism>
<feature type="region of interest" description="Disordered" evidence="1">
    <location>
        <begin position="273"/>
        <end position="326"/>
    </location>
</feature>
<comment type="caution">
    <text evidence="2">The sequence shown here is derived from an EMBL/GenBank/DDBJ whole genome shotgun (WGS) entry which is preliminary data.</text>
</comment>
<feature type="compositionally biased region" description="Low complexity" evidence="1">
    <location>
        <begin position="295"/>
        <end position="310"/>
    </location>
</feature>
<reference evidence="2 3" key="1">
    <citation type="submission" date="2016-07" db="EMBL/GenBank/DDBJ databases">
        <title>Pervasive Adenine N6-methylation of Active Genes in Fungi.</title>
        <authorList>
            <consortium name="DOE Joint Genome Institute"/>
            <person name="Mondo S.J."/>
            <person name="Dannebaum R.O."/>
            <person name="Kuo R.C."/>
            <person name="Labutti K."/>
            <person name="Haridas S."/>
            <person name="Kuo A."/>
            <person name="Salamov A."/>
            <person name="Ahrendt S.R."/>
            <person name="Lipzen A."/>
            <person name="Sullivan W."/>
            <person name="Andreopoulos W.B."/>
            <person name="Clum A."/>
            <person name="Lindquist E."/>
            <person name="Daum C."/>
            <person name="Ramamoorthy G.K."/>
            <person name="Gryganskyi A."/>
            <person name="Culley D."/>
            <person name="Magnuson J.K."/>
            <person name="James T.Y."/>
            <person name="O'Malley M.A."/>
            <person name="Stajich J.E."/>
            <person name="Spatafora J.W."/>
            <person name="Visel A."/>
            <person name="Grigoriev I.V."/>
        </authorList>
    </citation>
    <scope>NUCLEOTIDE SEQUENCE [LARGE SCALE GENOMIC DNA]</scope>
    <source>
        <strain evidence="2 3">NRRL 2496</strain>
    </source>
</reference>
<sequence length="339" mass="38255">MSSRSSLFTPSLDKRKHYNTTELHRPRLAKHADLERHLDRLEESLNAEFEQYFANTLNLSVRDPIPSSPNRPLSGASFEHPHQQQQQQQQQQQKQQKSDASILDRLLNEQIPQVLDAQPPFSPHDQSLRLTDASFHSDREILGDIMKQSFGGGIPDHFQFDEQYNVAPLLNPPQLEDPTPNRTLSPGQYFGARSLPLNSFDDVWQSDTKKHRPLSPHSEKDISAGDVFPEYESDSLEDTFKSLPESLKRGPECHINTLQLDHLRSLLHDKTRSFTDTRSTSNPRASSASYHTNMAHSSIPASASSSLHSHPSPKPHAKQPPPTKPRCVWCAADQQCGMG</sequence>
<feature type="region of interest" description="Disordered" evidence="1">
    <location>
        <begin position="60"/>
        <end position="99"/>
    </location>
</feature>
<protein>
    <submittedName>
        <fullName evidence="2">Uncharacterized protein</fullName>
    </submittedName>
</protein>
<accession>A0A1X2HGK2</accession>
<evidence type="ECO:0000313" key="3">
    <source>
        <dbReference type="Proteomes" id="UP000242180"/>
    </source>
</evidence>
<evidence type="ECO:0000313" key="2">
    <source>
        <dbReference type="EMBL" id="ORY98095.1"/>
    </source>
</evidence>
<dbReference type="EMBL" id="MCGN01000004">
    <property type="protein sequence ID" value="ORY98095.1"/>
    <property type="molecule type" value="Genomic_DNA"/>
</dbReference>
<dbReference type="Proteomes" id="UP000242180">
    <property type="component" value="Unassembled WGS sequence"/>
</dbReference>